<evidence type="ECO:0000259" key="3">
    <source>
        <dbReference type="Pfam" id="PF03572"/>
    </source>
</evidence>
<dbReference type="AlphaFoldDB" id="A0A6G1KAV6"/>
<evidence type="ECO:0000256" key="2">
    <source>
        <dbReference type="SAM" id="SignalP"/>
    </source>
</evidence>
<protein>
    <submittedName>
        <fullName evidence="5">Peptidase S41 family protein-like protein</fullName>
    </submittedName>
</protein>
<dbReference type="InterPro" id="IPR029045">
    <property type="entry name" value="ClpP/crotonase-like_dom_sf"/>
</dbReference>
<feature type="compositionally biased region" description="Low complexity" evidence="1">
    <location>
        <begin position="310"/>
        <end position="338"/>
    </location>
</feature>
<evidence type="ECO:0000259" key="4">
    <source>
        <dbReference type="Pfam" id="PF23658"/>
    </source>
</evidence>
<dbReference type="Pfam" id="PF23658">
    <property type="entry name" value="PDZ_CPAF_rel"/>
    <property type="match status" value="1"/>
</dbReference>
<name>A0A6G1KAV6_9PLEO</name>
<dbReference type="PANTHER" id="PTHR37049">
    <property type="entry name" value="PEPTIDASE S41 FAMILY PROTEIN"/>
    <property type="match status" value="1"/>
</dbReference>
<dbReference type="InterPro" id="IPR052766">
    <property type="entry name" value="S41A_metabolite_peptidase"/>
</dbReference>
<keyword evidence="6" id="KW-1185">Reference proteome</keyword>
<feature type="domain" description="CPAF-like PDZ" evidence="4">
    <location>
        <begin position="155"/>
        <end position="282"/>
    </location>
</feature>
<reference evidence="5" key="1">
    <citation type="journal article" date="2020" name="Stud. Mycol.">
        <title>101 Dothideomycetes genomes: a test case for predicting lifestyles and emergence of pathogens.</title>
        <authorList>
            <person name="Haridas S."/>
            <person name="Albert R."/>
            <person name="Binder M."/>
            <person name="Bloem J."/>
            <person name="Labutti K."/>
            <person name="Salamov A."/>
            <person name="Andreopoulos B."/>
            <person name="Baker S."/>
            <person name="Barry K."/>
            <person name="Bills G."/>
            <person name="Bluhm B."/>
            <person name="Cannon C."/>
            <person name="Castanera R."/>
            <person name="Culley D."/>
            <person name="Daum C."/>
            <person name="Ezra D."/>
            <person name="Gonzalez J."/>
            <person name="Henrissat B."/>
            <person name="Kuo A."/>
            <person name="Liang C."/>
            <person name="Lipzen A."/>
            <person name="Lutzoni F."/>
            <person name="Magnuson J."/>
            <person name="Mondo S."/>
            <person name="Nolan M."/>
            <person name="Ohm R."/>
            <person name="Pangilinan J."/>
            <person name="Park H.-J."/>
            <person name="Ramirez L."/>
            <person name="Alfaro M."/>
            <person name="Sun H."/>
            <person name="Tritt A."/>
            <person name="Yoshinaga Y."/>
            <person name="Zwiers L.-H."/>
            <person name="Turgeon B."/>
            <person name="Goodwin S."/>
            <person name="Spatafora J."/>
            <person name="Crous P."/>
            <person name="Grigoriev I."/>
        </authorList>
    </citation>
    <scope>NUCLEOTIDE SEQUENCE</scope>
    <source>
        <strain evidence="5">CBS 279.74</strain>
    </source>
</reference>
<feature type="chain" id="PRO_5026117282" evidence="2">
    <location>
        <begin position="19"/>
        <end position="768"/>
    </location>
</feature>
<dbReference type="Gene3D" id="3.90.226.10">
    <property type="entry name" value="2-enoyl-CoA Hydratase, Chain A, domain 1"/>
    <property type="match status" value="1"/>
</dbReference>
<evidence type="ECO:0000256" key="1">
    <source>
        <dbReference type="SAM" id="MobiDB-lite"/>
    </source>
</evidence>
<gene>
    <name evidence="5" type="ORF">K504DRAFT_407097</name>
</gene>
<proteinExistence type="predicted"/>
<dbReference type="SUPFAM" id="SSF52096">
    <property type="entry name" value="ClpP/crotonase"/>
    <property type="match status" value="1"/>
</dbReference>
<dbReference type="InterPro" id="IPR056186">
    <property type="entry name" value="PDZ_CPAF-rel"/>
</dbReference>
<dbReference type="GO" id="GO:0006508">
    <property type="term" value="P:proteolysis"/>
    <property type="evidence" value="ECO:0007669"/>
    <property type="project" value="InterPro"/>
</dbReference>
<dbReference type="Proteomes" id="UP000799428">
    <property type="component" value="Unassembled WGS sequence"/>
</dbReference>
<feature type="domain" description="Tail specific protease" evidence="3">
    <location>
        <begin position="365"/>
        <end position="580"/>
    </location>
</feature>
<evidence type="ECO:0000313" key="6">
    <source>
        <dbReference type="Proteomes" id="UP000799428"/>
    </source>
</evidence>
<keyword evidence="2" id="KW-0732">Signal</keyword>
<dbReference type="PANTHER" id="PTHR37049:SF4">
    <property type="entry name" value="RHODANESE DOMAIN-CONTAINING PROTEIN"/>
    <property type="match status" value="1"/>
</dbReference>
<feature type="signal peptide" evidence="2">
    <location>
        <begin position="1"/>
        <end position="18"/>
    </location>
</feature>
<organism evidence="5 6">
    <name type="scientific">Pleomassaria siparia CBS 279.74</name>
    <dbReference type="NCBI Taxonomy" id="1314801"/>
    <lineage>
        <taxon>Eukaryota</taxon>
        <taxon>Fungi</taxon>
        <taxon>Dikarya</taxon>
        <taxon>Ascomycota</taxon>
        <taxon>Pezizomycotina</taxon>
        <taxon>Dothideomycetes</taxon>
        <taxon>Pleosporomycetidae</taxon>
        <taxon>Pleosporales</taxon>
        <taxon>Pleomassariaceae</taxon>
        <taxon>Pleomassaria</taxon>
    </lineage>
</organism>
<feature type="region of interest" description="Disordered" evidence="1">
    <location>
        <begin position="301"/>
        <end position="344"/>
    </location>
</feature>
<dbReference type="Pfam" id="PF03572">
    <property type="entry name" value="Peptidase_S41"/>
    <property type="match status" value="1"/>
</dbReference>
<dbReference type="OrthoDB" id="27214at2759"/>
<evidence type="ECO:0000313" key="5">
    <source>
        <dbReference type="EMBL" id="KAF2709675.1"/>
    </source>
</evidence>
<sequence>MVLLNSIVGLSLASIASASPLHARQNASSPCAAVAASVATQTIAVPTVPAQLAYDCITSVPFNQSAALALVDGIVPYVKWQSTTAYLKDPPAEYIEKIQDPVDLWADLGAIRDKVVAGDYTNEFEFGWDVYIFSQQTHDGHFVFVPDVIGTVFNWARQTPLVSVSADGVELPKPYVYSDILAESFNNITYIPSPVYKINGKDALEFLEDWSQLGSLQDRDALYNNVFYELASVSLGGAGAGIGTFAGSGRGRWPYPGAETTLEFENGTTLTYSNYARVLIPFDGITDGESLYQLWFTGNQPTATEAEPGPSNSTTPSPTLSATATAATTTTTTTSIPAPGYPPPVLREENNLIGGYYLDGEYSDVAVLSVPSFVSLDTAEIPFQQIGEKFLAAARAAGKTKLVIDVSANGGGTILQGYDLYKQLFPDGIGHATADPFRAFESTDLIGQKFSEVSEGLPRELVDPNENATLYELTYEVVSYVFNYQSDVDVNGKNFPSWEAKFGPVERHGDTYSNLIRWNLSDVLTPLNSGGIYIHGYGNLTNFTQPFAAEDITVVTDGYCASTCTIFSELMRKRGGVKYVSLGGRSKAGATQAIGGVKGTNNFPWTYIQFLAQYTHTLGTTAESAYYNTTELGDYWNNTVFDRQAIGSSVNVNFRDGIRDGDETQTPAQFIYEESDCRILYTKEMSYDVTAIWKAVADSAWGGKSHCVAGALGGYGKKMTKRERSVQDKVLARSQQMWRRGVSVDDYPLDVFTDLRGGAWAGNAIMYP</sequence>
<dbReference type="InterPro" id="IPR005151">
    <property type="entry name" value="Tail-specific_protease"/>
</dbReference>
<dbReference type="GO" id="GO:0008236">
    <property type="term" value="F:serine-type peptidase activity"/>
    <property type="evidence" value="ECO:0007669"/>
    <property type="project" value="InterPro"/>
</dbReference>
<accession>A0A6G1KAV6</accession>
<dbReference type="EMBL" id="MU005770">
    <property type="protein sequence ID" value="KAF2709675.1"/>
    <property type="molecule type" value="Genomic_DNA"/>
</dbReference>